<organism evidence="2 3">
    <name type="scientific">Desulfacinum hydrothermale DSM 13146</name>
    <dbReference type="NCBI Taxonomy" id="1121390"/>
    <lineage>
        <taxon>Bacteria</taxon>
        <taxon>Pseudomonadati</taxon>
        <taxon>Thermodesulfobacteriota</taxon>
        <taxon>Syntrophobacteria</taxon>
        <taxon>Syntrophobacterales</taxon>
        <taxon>Syntrophobacteraceae</taxon>
        <taxon>Desulfacinum</taxon>
    </lineage>
</organism>
<dbReference type="SUPFAM" id="SSF54913">
    <property type="entry name" value="GlnB-like"/>
    <property type="match status" value="1"/>
</dbReference>
<dbReference type="Pfam" id="PF03091">
    <property type="entry name" value="CutA1"/>
    <property type="match status" value="1"/>
</dbReference>
<dbReference type="Proteomes" id="UP000192783">
    <property type="component" value="Unassembled WGS sequence"/>
</dbReference>
<dbReference type="GO" id="GO:0005507">
    <property type="term" value="F:copper ion binding"/>
    <property type="evidence" value="ECO:0007669"/>
    <property type="project" value="TreeGrafter"/>
</dbReference>
<dbReference type="OrthoDB" id="37622at2"/>
<comment type="similarity">
    <text evidence="1">Belongs to the CutA family.</text>
</comment>
<dbReference type="Gene3D" id="3.30.70.120">
    <property type="match status" value="1"/>
</dbReference>
<dbReference type="GO" id="GO:0010038">
    <property type="term" value="P:response to metal ion"/>
    <property type="evidence" value="ECO:0007669"/>
    <property type="project" value="InterPro"/>
</dbReference>
<dbReference type="STRING" id="1121390.SAMN02746041_00621"/>
<dbReference type="InterPro" id="IPR004323">
    <property type="entry name" value="Ion_tolerance_CutA"/>
</dbReference>
<evidence type="ECO:0000256" key="1">
    <source>
        <dbReference type="ARBA" id="ARBA00010169"/>
    </source>
</evidence>
<dbReference type="RefSeq" id="WP_084056175.1">
    <property type="nucleotide sequence ID" value="NZ_FWXF01000002.1"/>
</dbReference>
<dbReference type="InterPro" id="IPR011322">
    <property type="entry name" value="N-reg_PII-like_a/b"/>
</dbReference>
<gene>
    <name evidence="2" type="ORF">SAMN02746041_00621</name>
</gene>
<sequence>MDQVFVVLVTVGSQEEGMHIARALVEERLAACVNMIPTVRSIYSWQGQVCDDPEVLLVIKTRQAVFAQLEARIKELHSYEVAEIIALPVTAGSEDYLQWVLECTSHGAA</sequence>
<protein>
    <submittedName>
        <fullName evidence="2">Divalent cation tolerance protein</fullName>
    </submittedName>
</protein>
<dbReference type="EMBL" id="FWXF01000002">
    <property type="protein sequence ID" value="SMC19172.1"/>
    <property type="molecule type" value="Genomic_DNA"/>
</dbReference>
<dbReference type="InterPro" id="IPR015867">
    <property type="entry name" value="N-reg_PII/ATP_PRibTrfase_C"/>
</dbReference>
<reference evidence="2 3" key="1">
    <citation type="submission" date="2017-04" db="EMBL/GenBank/DDBJ databases">
        <authorList>
            <person name="Afonso C.L."/>
            <person name="Miller P.J."/>
            <person name="Scott M.A."/>
            <person name="Spackman E."/>
            <person name="Goraichik I."/>
            <person name="Dimitrov K.M."/>
            <person name="Suarez D.L."/>
            <person name="Swayne D.E."/>
        </authorList>
    </citation>
    <scope>NUCLEOTIDE SEQUENCE [LARGE SCALE GENOMIC DNA]</scope>
    <source>
        <strain evidence="2 3">DSM 13146</strain>
    </source>
</reference>
<name>A0A1W1X5I4_9BACT</name>
<dbReference type="PANTHER" id="PTHR23419:SF8">
    <property type="entry name" value="FI09726P"/>
    <property type="match status" value="1"/>
</dbReference>
<keyword evidence="3" id="KW-1185">Reference proteome</keyword>
<accession>A0A1W1X5I4</accession>
<evidence type="ECO:0000313" key="2">
    <source>
        <dbReference type="EMBL" id="SMC19172.1"/>
    </source>
</evidence>
<proteinExistence type="inferred from homology"/>
<evidence type="ECO:0000313" key="3">
    <source>
        <dbReference type="Proteomes" id="UP000192783"/>
    </source>
</evidence>
<dbReference type="AlphaFoldDB" id="A0A1W1X5I4"/>
<dbReference type="PANTHER" id="PTHR23419">
    <property type="entry name" value="DIVALENT CATION TOLERANCE CUTA-RELATED"/>
    <property type="match status" value="1"/>
</dbReference>